<dbReference type="Proteomes" id="UP001063166">
    <property type="component" value="Unassembled WGS sequence"/>
</dbReference>
<feature type="chain" id="PRO_5040488043" description="Cupredoxin" evidence="2">
    <location>
        <begin position="19"/>
        <end position="217"/>
    </location>
</feature>
<dbReference type="PANTHER" id="PTHR34883:SF15">
    <property type="entry name" value="EXTRACELLULAR SERINE-RICH PROTEIN"/>
    <property type="match status" value="1"/>
</dbReference>
<feature type="region of interest" description="Disordered" evidence="1">
    <location>
        <begin position="147"/>
        <end position="170"/>
    </location>
</feature>
<dbReference type="SUPFAM" id="SSF49503">
    <property type="entry name" value="Cupredoxins"/>
    <property type="match status" value="1"/>
</dbReference>
<evidence type="ECO:0008006" key="5">
    <source>
        <dbReference type="Google" id="ProtNLM"/>
    </source>
</evidence>
<dbReference type="PANTHER" id="PTHR34883">
    <property type="entry name" value="SERINE-RICH PROTEIN, PUTATIVE-RELATED-RELATED"/>
    <property type="match status" value="1"/>
</dbReference>
<evidence type="ECO:0000313" key="3">
    <source>
        <dbReference type="EMBL" id="GLB34675.1"/>
    </source>
</evidence>
<evidence type="ECO:0000313" key="4">
    <source>
        <dbReference type="Proteomes" id="UP001063166"/>
    </source>
</evidence>
<accession>A0A9P3UKN0</accession>
<organism evidence="3 4">
    <name type="scientific">Lyophyllum shimeji</name>
    <name type="common">Hon-shimeji</name>
    <name type="synonym">Tricholoma shimeji</name>
    <dbReference type="NCBI Taxonomy" id="47721"/>
    <lineage>
        <taxon>Eukaryota</taxon>
        <taxon>Fungi</taxon>
        <taxon>Dikarya</taxon>
        <taxon>Basidiomycota</taxon>
        <taxon>Agaricomycotina</taxon>
        <taxon>Agaricomycetes</taxon>
        <taxon>Agaricomycetidae</taxon>
        <taxon>Agaricales</taxon>
        <taxon>Tricholomatineae</taxon>
        <taxon>Lyophyllaceae</taxon>
        <taxon>Lyophyllum</taxon>
    </lineage>
</organism>
<proteinExistence type="predicted"/>
<evidence type="ECO:0000256" key="2">
    <source>
        <dbReference type="SAM" id="SignalP"/>
    </source>
</evidence>
<dbReference type="Gene3D" id="2.60.40.420">
    <property type="entry name" value="Cupredoxins - blue copper proteins"/>
    <property type="match status" value="1"/>
</dbReference>
<dbReference type="InterPro" id="IPR052953">
    <property type="entry name" value="Ser-rich/MCO-related"/>
</dbReference>
<comment type="caution">
    <text evidence="3">The sequence shown here is derived from an EMBL/GenBank/DDBJ whole genome shotgun (WGS) entry which is preliminary data.</text>
</comment>
<feature type="signal peptide" evidence="2">
    <location>
        <begin position="1"/>
        <end position="18"/>
    </location>
</feature>
<dbReference type="AlphaFoldDB" id="A0A9P3UKN0"/>
<evidence type="ECO:0000256" key="1">
    <source>
        <dbReference type="SAM" id="MobiDB-lite"/>
    </source>
</evidence>
<name>A0A9P3UKN0_LYOSH</name>
<keyword evidence="2" id="KW-0732">Signal</keyword>
<dbReference type="InterPro" id="IPR008972">
    <property type="entry name" value="Cupredoxin"/>
</dbReference>
<dbReference type="EMBL" id="BRPK01000002">
    <property type="protein sequence ID" value="GLB34675.1"/>
    <property type="molecule type" value="Genomic_DNA"/>
</dbReference>
<sequence length="217" mass="20937">MRFFTAVFALAAAAVASAANVNVLVGDGGALAFSPSSVTAAAGDTVIFEFRGKNHSVTQSTFANPCTPMSTPSAGVNSGFELVAANATSFPTWSITIDDASTPLWFFCAQTKPANHCQAGMVFAINPTAEKSFAAYQANAKASTPGSAAPAGGASATGGSGAAAPTGGTAAPAAASGSATSAASAADSTAPANGALRIGGGAYGLFAVVGLLTAMMV</sequence>
<dbReference type="CDD" id="cd00920">
    <property type="entry name" value="Cupredoxin"/>
    <property type="match status" value="1"/>
</dbReference>
<dbReference type="OrthoDB" id="1921208at2759"/>
<protein>
    <recommendedName>
        <fullName evidence="5">Cupredoxin</fullName>
    </recommendedName>
</protein>
<reference evidence="3" key="1">
    <citation type="submission" date="2022-07" db="EMBL/GenBank/DDBJ databases">
        <title>The genome of Lyophyllum shimeji provides insight into the initial evolution of ectomycorrhizal fungal genome.</title>
        <authorList>
            <person name="Kobayashi Y."/>
            <person name="Shibata T."/>
            <person name="Hirakawa H."/>
            <person name="Shigenobu S."/>
            <person name="Nishiyama T."/>
            <person name="Yamada A."/>
            <person name="Hasebe M."/>
            <person name="Kawaguchi M."/>
        </authorList>
    </citation>
    <scope>NUCLEOTIDE SEQUENCE</scope>
    <source>
        <strain evidence="3">AT787</strain>
    </source>
</reference>
<gene>
    <name evidence="3" type="ORF">LshimejAT787_0202400</name>
</gene>
<keyword evidence="4" id="KW-1185">Reference proteome</keyword>